<feature type="chain" id="PRO_5021370046" description="BESS domain-containing protein" evidence="2">
    <location>
        <begin position="18"/>
        <end position="219"/>
    </location>
</feature>
<dbReference type="AlphaFoldDB" id="A0A4Y2RT43"/>
<gene>
    <name evidence="3" type="ORF">AVEN_75963_1</name>
</gene>
<name>A0A4Y2RT43_ARAVE</name>
<reference evidence="3 4" key="1">
    <citation type="journal article" date="2019" name="Sci. Rep.">
        <title>Orb-weaving spider Araneus ventricosus genome elucidates the spidroin gene catalogue.</title>
        <authorList>
            <person name="Kono N."/>
            <person name="Nakamura H."/>
            <person name="Ohtoshi R."/>
            <person name="Moran D.A.P."/>
            <person name="Shinohara A."/>
            <person name="Yoshida Y."/>
            <person name="Fujiwara M."/>
            <person name="Mori M."/>
            <person name="Tomita M."/>
            <person name="Arakawa K."/>
        </authorList>
    </citation>
    <scope>NUCLEOTIDE SEQUENCE [LARGE SCALE GENOMIC DNA]</scope>
</reference>
<keyword evidence="4" id="KW-1185">Reference proteome</keyword>
<sequence>MLEILIITFLLVKLTNNQGIVDELWVRDTAFFGICPIHKCNYFDTKFKQDYASSVDNSHCSKQSSSKIVNNDSTNAEIVYERSSDVVVDNIVMNASNKVQSVNIIPSVVVDDNIVMNKAVNNKPSINTTTSNTRKRTASMGPTISNSRIRIDNDGYKYPSKPNTVPIRSTNVVNNNIVLENKFANLAQLPEEREFTTHLIKSNPEWLKTIITIKQFMRN</sequence>
<feature type="signal peptide" evidence="2">
    <location>
        <begin position="1"/>
        <end position="17"/>
    </location>
</feature>
<protein>
    <recommendedName>
        <fullName evidence="5">BESS domain-containing protein</fullName>
    </recommendedName>
</protein>
<comment type="caution">
    <text evidence="3">The sequence shown here is derived from an EMBL/GenBank/DDBJ whole genome shotgun (WGS) entry which is preliminary data.</text>
</comment>
<evidence type="ECO:0008006" key="5">
    <source>
        <dbReference type="Google" id="ProtNLM"/>
    </source>
</evidence>
<proteinExistence type="predicted"/>
<organism evidence="3 4">
    <name type="scientific">Araneus ventricosus</name>
    <name type="common">Orbweaver spider</name>
    <name type="synonym">Epeira ventricosa</name>
    <dbReference type="NCBI Taxonomy" id="182803"/>
    <lineage>
        <taxon>Eukaryota</taxon>
        <taxon>Metazoa</taxon>
        <taxon>Ecdysozoa</taxon>
        <taxon>Arthropoda</taxon>
        <taxon>Chelicerata</taxon>
        <taxon>Arachnida</taxon>
        <taxon>Araneae</taxon>
        <taxon>Araneomorphae</taxon>
        <taxon>Entelegynae</taxon>
        <taxon>Araneoidea</taxon>
        <taxon>Araneidae</taxon>
        <taxon>Araneus</taxon>
    </lineage>
</organism>
<keyword evidence="2" id="KW-0732">Signal</keyword>
<dbReference type="EMBL" id="BGPR01018039">
    <property type="protein sequence ID" value="GBN78095.1"/>
    <property type="molecule type" value="Genomic_DNA"/>
</dbReference>
<evidence type="ECO:0000256" key="1">
    <source>
        <dbReference type="SAM" id="MobiDB-lite"/>
    </source>
</evidence>
<evidence type="ECO:0000313" key="3">
    <source>
        <dbReference type="EMBL" id="GBN78095.1"/>
    </source>
</evidence>
<evidence type="ECO:0000313" key="4">
    <source>
        <dbReference type="Proteomes" id="UP000499080"/>
    </source>
</evidence>
<dbReference type="Proteomes" id="UP000499080">
    <property type="component" value="Unassembled WGS sequence"/>
</dbReference>
<accession>A0A4Y2RT43</accession>
<evidence type="ECO:0000256" key="2">
    <source>
        <dbReference type="SAM" id="SignalP"/>
    </source>
</evidence>
<feature type="region of interest" description="Disordered" evidence="1">
    <location>
        <begin position="125"/>
        <end position="146"/>
    </location>
</feature>